<proteinExistence type="predicted"/>
<comment type="caution">
    <text evidence="1">The sequence shown here is derived from an EMBL/GenBank/DDBJ whole genome shotgun (WGS) entry which is preliminary data.</text>
</comment>
<dbReference type="EMBL" id="BAAACZ010000005">
    <property type="protein sequence ID" value="GAA0453151.1"/>
    <property type="molecule type" value="Genomic_DNA"/>
</dbReference>
<sequence length="67" mass="8132">MGHPFLRLETQELERERWLKIVMEAWVNWVPDVGFPILVTFYLLHRIEKKLEQLNKSIMKIPSLIEQ</sequence>
<organism evidence="1 2">
    <name type="scientific">Alkalibacillus silvisoli</name>
    <dbReference type="NCBI Taxonomy" id="392823"/>
    <lineage>
        <taxon>Bacteria</taxon>
        <taxon>Bacillati</taxon>
        <taxon>Bacillota</taxon>
        <taxon>Bacilli</taxon>
        <taxon>Bacillales</taxon>
        <taxon>Bacillaceae</taxon>
        <taxon>Alkalibacillus</taxon>
    </lineage>
</organism>
<keyword evidence="2" id="KW-1185">Reference proteome</keyword>
<evidence type="ECO:0008006" key="3">
    <source>
        <dbReference type="Google" id="ProtNLM"/>
    </source>
</evidence>
<name>A0ABN0ZMU8_9BACI</name>
<dbReference type="Pfam" id="PF12841">
    <property type="entry name" value="YvrJ"/>
    <property type="match status" value="1"/>
</dbReference>
<dbReference type="InterPro" id="IPR024419">
    <property type="entry name" value="YvrJ"/>
</dbReference>
<gene>
    <name evidence="1" type="ORF">GCM10008935_04790</name>
</gene>
<reference evidence="1 2" key="1">
    <citation type="journal article" date="2019" name="Int. J. Syst. Evol. Microbiol.">
        <title>The Global Catalogue of Microorganisms (GCM) 10K type strain sequencing project: providing services to taxonomists for standard genome sequencing and annotation.</title>
        <authorList>
            <consortium name="The Broad Institute Genomics Platform"/>
            <consortium name="The Broad Institute Genome Sequencing Center for Infectious Disease"/>
            <person name="Wu L."/>
            <person name="Ma J."/>
        </authorList>
    </citation>
    <scope>NUCLEOTIDE SEQUENCE [LARGE SCALE GENOMIC DNA]</scope>
    <source>
        <strain evidence="1 2">JCM 14193</strain>
    </source>
</reference>
<dbReference type="RefSeq" id="WP_343781546.1">
    <property type="nucleotide sequence ID" value="NZ_BAAACZ010000005.1"/>
</dbReference>
<evidence type="ECO:0000313" key="2">
    <source>
        <dbReference type="Proteomes" id="UP001500740"/>
    </source>
</evidence>
<accession>A0ABN0ZMU8</accession>
<evidence type="ECO:0000313" key="1">
    <source>
        <dbReference type="EMBL" id="GAA0453151.1"/>
    </source>
</evidence>
<dbReference type="Proteomes" id="UP001500740">
    <property type="component" value="Unassembled WGS sequence"/>
</dbReference>
<protein>
    <recommendedName>
        <fullName evidence="3">YvrJ family protein</fullName>
    </recommendedName>
</protein>